<dbReference type="HOGENOM" id="CLU_001570_2_1_1"/>
<evidence type="ECO:0000256" key="1">
    <source>
        <dbReference type="ARBA" id="ARBA00001971"/>
    </source>
</evidence>
<reference evidence="9 10" key="1">
    <citation type="submission" date="2013-03" db="EMBL/GenBank/DDBJ databases">
        <title>The Genome Sequence of Cladophialophora psammophila CBS 110553.</title>
        <authorList>
            <consortium name="The Broad Institute Genomics Platform"/>
            <person name="Cuomo C."/>
            <person name="de Hoog S."/>
            <person name="Gorbushina A."/>
            <person name="Walker B."/>
            <person name="Young S.K."/>
            <person name="Zeng Q."/>
            <person name="Gargeya S."/>
            <person name="Fitzgerald M."/>
            <person name="Haas B."/>
            <person name="Abouelleil A."/>
            <person name="Allen A.W."/>
            <person name="Alvarado L."/>
            <person name="Arachchi H.M."/>
            <person name="Berlin A.M."/>
            <person name="Chapman S.B."/>
            <person name="Gainer-Dewar J."/>
            <person name="Goldberg J."/>
            <person name="Griggs A."/>
            <person name="Gujja S."/>
            <person name="Hansen M."/>
            <person name="Howarth C."/>
            <person name="Imamovic A."/>
            <person name="Ireland A."/>
            <person name="Larimer J."/>
            <person name="McCowan C."/>
            <person name="Murphy C."/>
            <person name="Pearson M."/>
            <person name="Poon T.W."/>
            <person name="Priest M."/>
            <person name="Roberts A."/>
            <person name="Saif S."/>
            <person name="Shea T."/>
            <person name="Sisk P."/>
            <person name="Sykes S."/>
            <person name="Wortman J."/>
            <person name="Nusbaum C."/>
            <person name="Birren B."/>
        </authorList>
    </citation>
    <scope>NUCLEOTIDE SEQUENCE [LARGE SCALE GENOMIC DNA]</scope>
    <source>
        <strain evidence="9 10">CBS 110553</strain>
    </source>
</reference>
<evidence type="ECO:0000313" key="10">
    <source>
        <dbReference type="Proteomes" id="UP000019471"/>
    </source>
</evidence>
<evidence type="ECO:0000256" key="3">
    <source>
        <dbReference type="ARBA" id="ARBA00022723"/>
    </source>
</evidence>
<keyword evidence="5 7" id="KW-0408">Iron</keyword>
<keyword evidence="6" id="KW-0503">Monooxygenase</keyword>
<dbReference type="GO" id="GO:0020037">
    <property type="term" value="F:heme binding"/>
    <property type="evidence" value="ECO:0007669"/>
    <property type="project" value="InterPro"/>
</dbReference>
<dbReference type="AlphaFoldDB" id="W9WZ72"/>
<evidence type="ECO:0000256" key="7">
    <source>
        <dbReference type="PIRSR" id="PIRSR602401-1"/>
    </source>
</evidence>
<keyword evidence="3 7" id="KW-0479">Metal-binding</keyword>
<evidence type="ECO:0008006" key="11">
    <source>
        <dbReference type="Google" id="ProtNLM"/>
    </source>
</evidence>
<dbReference type="PANTHER" id="PTHR46300:SF2">
    <property type="entry name" value="CYTOCHROME P450 MONOOXYGENASE ALNH-RELATED"/>
    <property type="match status" value="1"/>
</dbReference>
<accession>W9WZ72</accession>
<dbReference type="PRINTS" id="PR00385">
    <property type="entry name" value="P450"/>
</dbReference>
<dbReference type="PRINTS" id="PR00463">
    <property type="entry name" value="EP450I"/>
</dbReference>
<keyword evidence="4" id="KW-0560">Oxidoreductase</keyword>
<keyword evidence="8" id="KW-1133">Transmembrane helix</keyword>
<dbReference type="GeneID" id="19195999"/>
<dbReference type="STRING" id="1182543.W9WZ72"/>
<proteinExistence type="inferred from homology"/>
<dbReference type="InterPro" id="IPR036396">
    <property type="entry name" value="Cyt_P450_sf"/>
</dbReference>
<dbReference type="eggNOG" id="KOG0156">
    <property type="taxonomic scope" value="Eukaryota"/>
</dbReference>
<dbReference type="GO" id="GO:0016705">
    <property type="term" value="F:oxidoreductase activity, acting on paired donors, with incorporation or reduction of molecular oxygen"/>
    <property type="evidence" value="ECO:0007669"/>
    <property type="project" value="InterPro"/>
</dbReference>
<dbReference type="RefSeq" id="XP_007750072.1">
    <property type="nucleotide sequence ID" value="XM_007751882.1"/>
</dbReference>
<protein>
    <recommendedName>
        <fullName evidence="11">Cytochrome P450 oxidoreductase</fullName>
    </recommendedName>
</protein>
<dbReference type="Pfam" id="PF00067">
    <property type="entry name" value="p450"/>
    <property type="match status" value="1"/>
</dbReference>
<gene>
    <name evidence="9" type="ORF">A1O5_11310</name>
</gene>
<dbReference type="InterPro" id="IPR002401">
    <property type="entry name" value="Cyt_P450_E_grp-I"/>
</dbReference>
<comment type="similarity">
    <text evidence="2">Belongs to the cytochrome P450 family.</text>
</comment>
<evidence type="ECO:0000256" key="6">
    <source>
        <dbReference type="ARBA" id="ARBA00023033"/>
    </source>
</evidence>
<feature type="transmembrane region" description="Helical" evidence="8">
    <location>
        <begin position="6"/>
        <end position="24"/>
    </location>
</feature>
<dbReference type="EMBL" id="AMGX01000025">
    <property type="protein sequence ID" value="EXJ63549.1"/>
    <property type="molecule type" value="Genomic_DNA"/>
</dbReference>
<evidence type="ECO:0000256" key="5">
    <source>
        <dbReference type="ARBA" id="ARBA00023004"/>
    </source>
</evidence>
<keyword evidence="8" id="KW-0812">Transmembrane</keyword>
<keyword evidence="10" id="KW-1185">Reference proteome</keyword>
<evidence type="ECO:0000256" key="2">
    <source>
        <dbReference type="ARBA" id="ARBA00010617"/>
    </source>
</evidence>
<sequence length="513" mass="59670">MALMISPTIIVGVLIVAFAIWRLLRIGRRDPRLPPGPPTVPVLGNAHQIPLTGLGKKFHDWAKEYGPIYSLKVFDSTMIVLADRKAIYQLLDKKGSIYSERPYLEVPIFMSRGCHMTFEQATPGWREKRSVVTRNLNPKNLDEKHFRVQEAESTVFMNNLLHHPTKSFDYARLYASSVASILAWGFRAKDFNSFFYKDFYDFVDQASRNVNPGANPPVEQAPWLWYLPGAWKKRAYHVRDLMDSTWSKARKMVEERRERGDIRNSMIDLKLTEYEKDGWPMSQYAFNNLFGELLEAGADTTANMLLTIILAVTKFPEVQVKAREELDEVCGTERTPVFSDFDRLPYINCIIKEALRWRPTSDLGIPHRLAQDDWYEGMFFPKNSTVWLAAWAIHQNENEYPHHDRFNPDRFKKHTKLASDYAVLHHYGYGAGRRMCPGIHLAERSMWRVTAKLLWAFEFEELPDKPLDVNAYTSSNLVRPLEYEVKVTPRSEQHRDVIRRELNGALEFLSQYD</sequence>
<evidence type="ECO:0000256" key="4">
    <source>
        <dbReference type="ARBA" id="ARBA00023002"/>
    </source>
</evidence>
<dbReference type="OrthoDB" id="1103324at2759"/>
<dbReference type="SUPFAM" id="SSF48264">
    <property type="entry name" value="Cytochrome P450"/>
    <property type="match status" value="1"/>
</dbReference>
<comment type="cofactor">
    <cofactor evidence="1 7">
        <name>heme</name>
        <dbReference type="ChEBI" id="CHEBI:30413"/>
    </cofactor>
</comment>
<organism evidence="9 10">
    <name type="scientific">Cladophialophora psammophila CBS 110553</name>
    <dbReference type="NCBI Taxonomy" id="1182543"/>
    <lineage>
        <taxon>Eukaryota</taxon>
        <taxon>Fungi</taxon>
        <taxon>Dikarya</taxon>
        <taxon>Ascomycota</taxon>
        <taxon>Pezizomycotina</taxon>
        <taxon>Eurotiomycetes</taxon>
        <taxon>Chaetothyriomycetidae</taxon>
        <taxon>Chaetothyriales</taxon>
        <taxon>Herpotrichiellaceae</taxon>
        <taxon>Cladophialophora</taxon>
    </lineage>
</organism>
<name>W9WZ72_9EURO</name>
<dbReference type="InterPro" id="IPR001128">
    <property type="entry name" value="Cyt_P450"/>
</dbReference>
<keyword evidence="7" id="KW-0349">Heme</keyword>
<dbReference type="Gene3D" id="1.10.630.10">
    <property type="entry name" value="Cytochrome P450"/>
    <property type="match status" value="1"/>
</dbReference>
<dbReference type="PANTHER" id="PTHR46300">
    <property type="entry name" value="P450, PUTATIVE (EUROFUNG)-RELATED-RELATED"/>
    <property type="match status" value="1"/>
</dbReference>
<dbReference type="GO" id="GO:0005506">
    <property type="term" value="F:iron ion binding"/>
    <property type="evidence" value="ECO:0007669"/>
    <property type="project" value="InterPro"/>
</dbReference>
<keyword evidence="8" id="KW-0472">Membrane</keyword>
<evidence type="ECO:0000256" key="8">
    <source>
        <dbReference type="SAM" id="Phobius"/>
    </source>
</evidence>
<dbReference type="GO" id="GO:0004497">
    <property type="term" value="F:monooxygenase activity"/>
    <property type="evidence" value="ECO:0007669"/>
    <property type="project" value="UniProtKB-KW"/>
</dbReference>
<dbReference type="CDD" id="cd11065">
    <property type="entry name" value="CYP64-like"/>
    <property type="match status" value="1"/>
</dbReference>
<evidence type="ECO:0000313" key="9">
    <source>
        <dbReference type="EMBL" id="EXJ63549.1"/>
    </source>
</evidence>
<comment type="caution">
    <text evidence="9">The sequence shown here is derived from an EMBL/GenBank/DDBJ whole genome shotgun (WGS) entry which is preliminary data.</text>
</comment>
<dbReference type="Proteomes" id="UP000019471">
    <property type="component" value="Unassembled WGS sequence"/>
</dbReference>
<feature type="binding site" description="axial binding residue" evidence="7">
    <location>
        <position position="436"/>
    </location>
    <ligand>
        <name>heme</name>
        <dbReference type="ChEBI" id="CHEBI:30413"/>
    </ligand>
    <ligandPart>
        <name>Fe</name>
        <dbReference type="ChEBI" id="CHEBI:18248"/>
    </ligandPart>
</feature>
<dbReference type="InterPro" id="IPR050364">
    <property type="entry name" value="Cytochrome_P450_fung"/>
</dbReference>